<dbReference type="AlphaFoldDB" id="A0A5E4T7J3"/>
<keyword evidence="4" id="KW-0964">Secreted</keyword>
<sequence>MNVEEINSQFGESSRRVSEQAMQSLRTRKLDDPAQMIAVQFELQQATTMFGLHSAVIKLIKDTLMGIIAKIA</sequence>
<dbReference type="NCBIfam" id="TIGR02105">
    <property type="entry name" value="III_needle"/>
    <property type="match status" value="1"/>
</dbReference>
<dbReference type="GO" id="GO:0005576">
    <property type="term" value="C:extracellular region"/>
    <property type="evidence" value="ECO:0007669"/>
    <property type="project" value="UniProtKB-SubCell"/>
</dbReference>
<keyword evidence="3" id="KW-0813">Transport</keyword>
<dbReference type="EMBL" id="CABPSI010000001">
    <property type="protein sequence ID" value="VVD84060.1"/>
    <property type="molecule type" value="Genomic_DNA"/>
</dbReference>
<reference evidence="8 9" key="1">
    <citation type="submission" date="2019-08" db="EMBL/GenBank/DDBJ databases">
        <authorList>
            <person name="Peeters C."/>
        </authorList>
    </citation>
    <scope>NUCLEOTIDE SEQUENCE [LARGE SCALE GENOMIC DNA]</scope>
    <source>
        <strain evidence="8 9">LMG 31115</strain>
    </source>
</reference>
<evidence type="ECO:0000256" key="4">
    <source>
        <dbReference type="ARBA" id="ARBA00022525"/>
    </source>
</evidence>
<dbReference type="InterPro" id="IPR037203">
    <property type="entry name" value="T3SS_needle-like_sf"/>
</dbReference>
<name>A0A5E4T7J3_9BURK</name>
<dbReference type="Pfam" id="PF09392">
    <property type="entry name" value="T3SS_needle_F"/>
    <property type="match status" value="1"/>
</dbReference>
<dbReference type="Proteomes" id="UP000333828">
    <property type="component" value="Unassembled WGS sequence"/>
</dbReference>
<dbReference type="GO" id="GO:0009986">
    <property type="term" value="C:cell surface"/>
    <property type="evidence" value="ECO:0007669"/>
    <property type="project" value="UniProtKB-SubCell"/>
</dbReference>
<evidence type="ECO:0000256" key="2">
    <source>
        <dbReference type="ARBA" id="ARBA00004613"/>
    </source>
</evidence>
<dbReference type="Gene3D" id="1.20.58.90">
    <property type="match status" value="1"/>
</dbReference>
<dbReference type="RefSeq" id="WP_174995982.1">
    <property type="nucleotide sequence ID" value="NZ_CABPSF010000001.1"/>
</dbReference>
<protein>
    <submittedName>
        <fullName evidence="8">EscF/YscF/HrpA family type III secretion system needle major subunit</fullName>
    </submittedName>
</protein>
<keyword evidence="5" id="KW-0653">Protein transport</keyword>
<dbReference type="InterPro" id="IPR021123">
    <property type="entry name" value="T3SS_needle-like"/>
</dbReference>
<dbReference type="GO" id="GO:0030257">
    <property type="term" value="C:type III protein secretion system complex"/>
    <property type="evidence" value="ECO:0007669"/>
    <property type="project" value="InterPro"/>
</dbReference>
<comment type="subcellular location">
    <subcellularLocation>
        <location evidence="1">Cell surface</location>
    </subcellularLocation>
    <subcellularLocation>
        <location evidence="2">Secreted</location>
    </subcellularLocation>
</comment>
<dbReference type="GO" id="GO:0030254">
    <property type="term" value="P:protein secretion by the type III secretion system"/>
    <property type="evidence" value="ECO:0007669"/>
    <property type="project" value="InterPro"/>
</dbReference>
<evidence type="ECO:0000256" key="1">
    <source>
        <dbReference type="ARBA" id="ARBA00004241"/>
    </source>
</evidence>
<evidence type="ECO:0000256" key="7">
    <source>
        <dbReference type="ARBA" id="ARBA00035658"/>
    </source>
</evidence>
<evidence type="ECO:0000256" key="3">
    <source>
        <dbReference type="ARBA" id="ARBA00022448"/>
    </source>
</evidence>
<dbReference type="InterPro" id="IPR011841">
    <property type="entry name" value="T3SS_needle_YscF"/>
</dbReference>
<proteinExistence type="inferred from homology"/>
<accession>A0A5E4T7J3</accession>
<keyword evidence="9" id="KW-1185">Reference proteome</keyword>
<evidence type="ECO:0000256" key="6">
    <source>
        <dbReference type="ARBA" id="ARBA00023026"/>
    </source>
</evidence>
<evidence type="ECO:0000313" key="9">
    <source>
        <dbReference type="Proteomes" id="UP000333828"/>
    </source>
</evidence>
<dbReference type="SUPFAM" id="SSF140129">
    <property type="entry name" value="MxiH-like"/>
    <property type="match status" value="1"/>
</dbReference>
<evidence type="ECO:0000313" key="8">
    <source>
        <dbReference type="EMBL" id="VVD84060.1"/>
    </source>
</evidence>
<keyword evidence="6" id="KW-0843">Virulence</keyword>
<evidence type="ECO:0000256" key="5">
    <source>
        <dbReference type="ARBA" id="ARBA00022927"/>
    </source>
</evidence>
<comment type="similarity">
    <text evidence="7">Belongs to the SctF family.</text>
</comment>
<organism evidence="8 9">
    <name type="scientific">Pandoraea iniqua</name>
    <dbReference type="NCBI Taxonomy" id="2508288"/>
    <lineage>
        <taxon>Bacteria</taxon>
        <taxon>Pseudomonadati</taxon>
        <taxon>Pseudomonadota</taxon>
        <taxon>Betaproteobacteria</taxon>
        <taxon>Burkholderiales</taxon>
        <taxon>Burkholderiaceae</taxon>
        <taxon>Pandoraea</taxon>
    </lineage>
</organism>
<gene>
    <name evidence="8" type="ORF">PIN31115_01263</name>
</gene>